<dbReference type="EMBL" id="JALJOV010000053">
    <property type="protein sequence ID" value="KAK9867963.1"/>
    <property type="molecule type" value="Genomic_DNA"/>
</dbReference>
<dbReference type="GO" id="GO:0006513">
    <property type="term" value="P:protein monoubiquitination"/>
    <property type="evidence" value="ECO:0007669"/>
    <property type="project" value="InterPro"/>
</dbReference>
<gene>
    <name evidence="6" type="ORF">WJX84_007740</name>
</gene>
<evidence type="ECO:0000313" key="6">
    <source>
        <dbReference type="EMBL" id="KAK9867963.1"/>
    </source>
</evidence>
<sequence length="57" mass="6334">MVLPCGHTFCSHCIRGNLRHQEQQGSPKCPQCRASCDARDLRTNPTLKDLVSKLLAV</sequence>
<keyword evidence="7" id="KW-1185">Reference proteome</keyword>
<comment type="caution">
    <text evidence="6">The sequence shown here is derived from an EMBL/GenBank/DDBJ whole genome shotgun (WGS) entry which is preliminary data.</text>
</comment>
<dbReference type="PANTHER" id="PTHR14134:SF2">
    <property type="entry name" value="E3 UBIQUITIN-PROTEIN LIGASE RAD18"/>
    <property type="match status" value="1"/>
</dbReference>
<dbReference type="PROSITE" id="PS00518">
    <property type="entry name" value="ZF_RING_1"/>
    <property type="match status" value="1"/>
</dbReference>
<dbReference type="Pfam" id="PF13445">
    <property type="entry name" value="zf-RING_UBOX"/>
    <property type="match status" value="1"/>
</dbReference>
<dbReference type="InterPro" id="IPR017907">
    <property type="entry name" value="Znf_RING_CS"/>
</dbReference>
<protein>
    <recommendedName>
        <fullName evidence="5">RING-type domain-containing protein</fullName>
    </recommendedName>
</protein>
<reference evidence="6 7" key="1">
    <citation type="journal article" date="2024" name="Nat. Commun.">
        <title>Phylogenomics reveals the evolutionary origins of lichenization in chlorophyte algae.</title>
        <authorList>
            <person name="Puginier C."/>
            <person name="Libourel C."/>
            <person name="Otte J."/>
            <person name="Skaloud P."/>
            <person name="Haon M."/>
            <person name="Grisel S."/>
            <person name="Petersen M."/>
            <person name="Berrin J.G."/>
            <person name="Delaux P.M."/>
            <person name="Dal Grande F."/>
            <person name="Keller J."/>
        </authorList>
    </citation>
    <scope>NUCLEOTIDE SEQUENCE [LARGE SCALE GENOMIC DNA]</scope>
    <source>
        <strain evidence="6 7">SAG 2523</strain>
    </source>
</reference>
<feature type="non-terminal residue" evidence="6">
    <location>
        <position position="57"/>
    </location>
</feature>
<dbReference type="PROSITE" id="PS50089">
    <property type="entry name" value="ZF_RING_2"/>
    <property type="match status" value="1"/>
</dbReference>
<evidence type="ECO:0000259" key="5">
    <source>
        <dbReference type="PROSITE" id="PS50089"/>
    </source>
</evidence>
<accession>A0AAW1TGK0</accession>
<keyword evidence="1" id="KW-0479">Metal-binding</keyword>
<dbReference type="GO" id="GO:0061630">
    <property type="term" value="F:ubiquitin protein ligase activity"/>
    <property type="evidence" value="ECO:0007669"/>
    <property type="project" value="InterPro"/>
</dbReference>
<dbReference type="PANTHER" id="PTHR14134">
    <property type="entry name" value="E3 UBIQUITIN-PROTEIN LIGASE RAD18"/>
    <property type="match status" value="1"/>
</dbReference>
<keyword evidence="3" id="KW-0862">Zinc</keyword>
<dbReference type="Gene3D" id="3.30.40.10">
    <property type="entry name" value="Zinc/RING finger domain, C3HC4 (zinc finger)"/>
    <property type="match status" value="1"/>
</dbReference>
<dbReference type="AlphaFoldDB" id="A0AAW1TGK0"/>
<name>A0AAW1TGK0_9CHLO</name>
<dbReference type="GO" id="GO:0005634">
    <property type="term" value="C:nucleus"/>
    <property type="evidence" value="ECO:0007669"/>
    <property type="project" value="TreeGrafter"/>
</dbReference>
<dbReference type="GO" id="GO:0097505">
    <property type="term" value="C:Rad6-Rad18 complex"/>
    <property type="evidence" value="ECO:0007669"/>
    <property type="project" value="TreeGrafter"/>
</dbReference>
<evidence type="ECO:0000313" key="7">
    <source>
        <dbReference type="Proteomes" id="UP001485043"/>
    </source>
</evidence>
<dbReference type="InterPro" id="IPR027370">
    <property type="entry name" value="Znf-RING_euk"/>
</dbReference>
<dbReference type="InterPro" id="IPR039577">
    <property type="entry name" value="Rad18"/>
</dbReference>
<keyword evidence="2 4" id="KW-0863">Zinc-finger</keyword>
<dbReference type="GO" id="GO:0006301">
    <property type="term" value="P:DNA damage tolerance"/>
    <property type="evidence" value="ECO:0007669"/>
    <property type="project" value="InterPro"/>
</dbReference>
<dbReference type="Proteomes" id="UP001485043">
    <property type="component" value="Unassembled WGS sequence"/>
</dbReference>
<feature type="domain" description="RING-type" evidence="5">
    <location>
        <begin position="1"/>
        <end position="33"/>
    </location>
</feature>
<evidence type="ECO:0000256" key="4">
    <source>
        <dbReference type="PROSITE-ProRule" id="PRU00175"/>
    </source>
</evidence>
<evidence type="ECO:0000256" key="1">
    <source>
        <dbReference type="ARBA" id="ARBA00022723"/>
    </source>
</evidence>
<dbReference type="SUPFAM" id="SSF57850">
    <property type="entry name" value="RING/U-box"/>
    <property type="match status" value="1"/>
</dbReference>
<dbReference type="InterPro" id="IPR001841">
    <property type="entry name" value="Znf_RING"/>
</dbReference>
<proteinExistence type="predicted"/>
<dbReference type="GO" id="GO:0003697">
    <property type="term" value="F:single-stranded DNA binding"/>
    <property type="evidence" value="ECO:0007669"/>
    <property type="project" value="InterPro"/>
</dbReference>
<evidence type="ECO:0000256" key="2">
    <source>
        <dbReference type="ARBA" id="ARBA00022771"/>
    </source>
</evidence>
<organism evidence="6 7">
    <name type="scientific">Apatococcus fuscideae</name>
    <dbReference type="NCBI Taxonomy" id="2026836"/>
    <lineage>
        <taxon>Eukaryota</taxon>
        <taxon>Viridiplantae</taxon>
        <taxon>Chlorophyta</taxon>
        <taxon>core chlorophytes</taxon>
        <taxon>Trebouxiophyceae</taxon>
        <taxon>Chlorellales</taxon>
        <taxon>Chlorellaceae</taxon>
        <taxon>Apatococcus</taxon>
    </lineage>
</organism>
<dbReference type="InterPro" id="IPR013083">
    <property type="entry name" value="Znf_RING/FYVE/PHD"/>
</dbReference>
<dbReference type="GO" id="GO:0008270">
    <property type="term" value="F:zinc ion binding"/>
    <property type="evidence" value="ECO:0007669"/>
    <property type="project" value="UniProtKB-KW"/>
</dbReference>
<evidence type="ECO:0000256" key="3">
    <source>
        <dbReference type="ARBA" id="ARBA00022833"/>
    </source>
</evidence>